<proteinExistence type="predicted"/>
<keyword evidence="2" id="KW-1185">Reference proteome</keyword>
<sequence length="68" mass="8046">VGDLADKLKTAFEDSIVDWEEYQEMYYNAAMSFFLKRDNDKLVHYSQYLQSSHSVIQAHARFKILNIL</sequence>
<organism evidence="1 2">
    <name type="scientific">Cetraspora pellucida</name>
    <dbReference type="NCBI Taxonomy" id="1433469"/>
    <lineage>
        <taxon>Eukaryota</taxon>
        <taxon>Fungi</taxon>
        <taxon>Fungi incertae sedis</taxon>
        <taxon>Mucoromycota</taxon>
        <taxon>Glomeromycotina</taxon>
        <taxon>Glomeromycetes</taxon>
        <taxon>Diversisporales</taxon>
        <taxon>Gigasporaceae</taxon>
        <taxon>Cetraspora</taxon>
    </lineage>
</organism>
<comment type="caution">
    <text evidence="1">The sequence shown here is derived from an EMBL/GenBank/DDBJ whole genome shotgun (WGS) entry which is preliminary data.</text>
</comment>
<dbReference type="EMBL" id="CAJVPW010008021">
    <property type="protein sequence ID" value="CAG8588558.1"/>
    <property type="molecule type" value="Genomic_DNA"/>
</dbReference>
<dbReference type="Proteomes" id="UP000789366">
    <property type="component" value="Unassembled WGS sequence"/>
</dbReference>
<reference evidence="1" key="1">
    <citation type="submission" date="2021-06" db="EMBL/GenBank/DDBJ databases">
        <authorList>
            <person name="Kallberg Y."/>
            <person name="Tangrot J."/>
            <person name="Rosling A."/>
        </authorList>
    </citation>
    <scope>NUCLEOTIDE SEQUENCE</scope>
    <source>
        <strain evidence="1">28 12/20/2015</strain>
    </source>
</reference>
<gene>
    <name evidence="1" type="ORF">SPELUC_LOCUS6655</name>
</gene>
<feature type="non-terminal residue" evidence="1">
    <location>
        <position position="1"/>
    </location>
</feature>
<protein>
    <submittedName>
        <fullName evidence="1">15461_t:CDS:1</fullName>
    </submittedName>
</protein>
<evidence type="ECO:0000313" key="1">
    <source>
        <dbReference type="EMBL" id="CAG8588558.1"/>
    </source>
</evidence>
<name>A0ACA9MH25_9GLOM</name>
<accession>A0ACA9MH25</accession>
<evidence type="ECO:0000313" key="2">
    <source>
        <dbReference type="Proteomes" id="UP000789366"/>
    </source>
</evidence>